<protein>
    <submittedName>
        <fullName evidence="2">Uncharacterized protein</fullName>
    </submittedName>
</protein>
<feature type="region of interest" description="Disordered" evidence="1">
    <location>
        <begin position="319"/>
        <end position="357"/>
    </location>
</feature>
<name>A0A084AVB9_STACB</name>
<evidence type="ECO:0000313" key="3">
    <source>
        <dbReference type="Proteomes" id="UP000028045"/>
    </source>
</evidence>
<dbReference type="AlphaFoldDB" id="A0A084AVB9"/>
<dbReference type="HOGENOM" id="CLU_507319_0_0_1"/>
<organism evidence="2 3">
    <name type="scientific">Stachybotrys chartarum (strain CBS 109288 / IBT 7711)</name>
    <name type="common">Toxic black mold</name>
    <name type="synonym">Stilbospora chartarum</name>
    <dbReference type="NCBI Taxonomy" id="1280523"/>
    <lineage>
        <taxon>Eukaryota</taxon>
        <taxon>Fungi</taxon>
        <taxon>Dikarya</taxon>
        <taxon>Ascomycota</taxon>
        <taxon>Pezizomycotina</taxon>
        <taxon>Sordariomycetes</taxon>
        <taxon>Hypocreomycetidae</taxon>
        <taxon>Hypocreales</taxon>
        <taxon>Stachybotryaceae</taxon>
        <taxon>Stachybotrys</taxon>
    </lineage>
</organism>
<feature type="compositionally biased region" description="Basic and acidic residues" evidence="1">
    <location>
        <begin position="319"/>
        <end position="328"/>
    </location>
</feature>
<accession>A0A084AVB9</accession>
<evidence type="ECO:0000313" key="2">
    <source>
        <dbReference type="EMBL" id="KEY69248.1"/>
    </source>
</evidence>
<feature type="compositionally biased region" description="Basic and acidic residues" evidence="1">
    <location>
        <begin position="337"/>
        <end position="357"/>
    </location>
</feature>
<dbReference type="Proteomes" id="UP000028045">
    <property type="component" value="Unassembled WGS sequence"/>
</dbReference>
<sequence length="603" mass="67329">MNIYLPRKTLPIIQFLAFHYFFIRSQFFEGNFLRSPRRTYQPFPPSSLHPQAGLLSPFIVKLQADRMSGHHEAPATGLAIFVTPNTCNSCQVRFGSTARLKAHLTEQLQCPEALREGRMAEIHDLSGLEASSASRLPDRLIPIIIKADPSPKLPTKPTEQLKNIFAIVSSGNTTKPAAQDWDHDQLLHACTLLVDDIFLQHELEQQDHPECHSHAVETLVSTDLLKNLNWSEWGLASAIEERMEWINAHSNNGLYQFALPGAQTIALAVALELRQLKPDRNTLVFQRIADHSILAKLTTSVVAYSVGIRNLFIVSDFPRHPDSSKESADQDVSMTGSEEHEPTDLAGRPEPKNDWNDACEADRADLQDAAVPFSPDECAIVPFVSPSNPYGDLLARVAAIPRDEVFPDGSIACTNPITVTREQVTSEVSDFLDAIEGTGLGQKDPVLLFFKHFSGPKNWKLKLLSQHNKDKICCWLMTKNQATLSGQVEVFADKDLTTMLCASPVTITLPPRYDWNALSDVAEDLRTLATSLINSPELSTFLHHEANIIEVSNRHFQDGCMKLEAKAEALRQTIRELKSSNDQFRGPYAPSKRRRMDDENTST</sequence>
<reference evidence="2 3" key="1">
    <citation type="journal article" date="2014" name="BMC Genomics">
        <title>Comparative genome sequencing reveals chemotype-specific gene clusters in the toxigenic black mold Stachybotrys.</title>
        <authorList>
            <person name="Semeiks J."/>
            <person name="Borek D."/>
            <person name="Otwinowski Z."/>
            <person name="Grishin N.V."/>
        </authorList>
    </citation>
    <scope>NUCLEOTIDE SEQUENCE [LARGE SCALE GENOMIC DNA]</scope>
    <source>
        <strain evidence="3">CBS 109288 / IBT 7711</strain>
    </source>
</reference>
<evidence type="ECO:0000256" key="1">
    <source>
        <dbReference type="SAM" id="MobiDB-lite"/>
    </source>
</evidence>
<proteinExistence type="predicted"/>
<keyword evidence="3" id="KW-1185">Reference proteome</keyword>
<gene>
    <name evidence="2" type="ORF">S7711_10503</name>
</gene>
<feature type="region of interest" description="Disordered" evidence="1">
    <location>
        <begin position="579"/>
        <end position="603"/>
    </location>
</feature>
<dbReference type="EMBL" id="KL648534">
    <property type="protein sequence ID" value="KEY69248.1"/>
    <property type="molecule type" value="Genomic_DNA"/>
</dbReference>